<dbReference type="InterPro" id="IPR034079">
    <property type="entry name" value="R3H_KhpB"/>
</dbReference>
<dbReference type="SMART" id="SM00393">
    <property type="entry name" value="R3H"/>
    <property type="match status" value="1"/>
</dbReference>
<evidence type="ECO:0000256" key="5">
    <source>
        <dbReference type="ARBA" id="ARBA00023316"/>
    </source>
</evidence>
<dbReference type="Gene3D" id="3.30.1370.50">
    <property type="entry name" value="R3H-like domain"/>
    <property type="match status" value="1"/>
</dbReference>
<comment type="subunit">
    <text evidence="6">Forms a complex with KhpA.</text>
</comment>
<proteinExistence type="inferred from homology"/>
<dbReference type="Pfam" id="PF01424">
    <property type="entry name" value="R3H"/>
    <property type="match status" value="1"/>
</dbReference>
<dbReference type="SUPFAM" id="SSF82708">
    <property type="entry name" value="R3H domain"/>
    <property type="match status" value="1"/>
</dbReference>
<evidence type="ECO:0000313" key="9">
    <source>
        <dbReference type="Proteomes" id="UP000040453"/>
    </source>
</evidence>
<dbReference type="STRING" id="545501.BN997_00101"/>
<dbReference type="Proteomes" id="UP000040453">
    <property type="component" value="Unassembled WGS sequence"/>
</dbReference>
<dbReference type="EMBL" id="CDGG01000001">
    <property type="protein sequence ID" value="CEI80298.1"/>
    <property type="molecule type" value="Genomic_DNA"/>
</dbReference>
<dbReference type="InterPro" id="IPR036867">
    <property type="entry name" value="R3H_dom_sf"/>
</dbReference>
<keyword evidence="5 6" id="KW-0961">Cell wall biogenesis/degradation</keyword>
<evidence type="ECO:0000256" key="3">
    <source>
        <dbReference type="ARBA" id="ARBA00022960"/>
    </source>
</evidence>
<dbReference type="InterPro" id="IPR038008">
    <property type="entry name" value="Jag_KH"/>
</dbReference>
<dbReference type="InterPro" id="IPR001374">
    <property type="entry name" value="R3H_dom"/>
</dbReference>
<dbReference type="GO" id="GO:0003723">
    <property type="term" value="F:RNA binding"/>
    <property type="evidence" value="ECO:0007669"/>
    <property type="project" value="UniProtKB-UniRule"/>
</dbReference>
<dbReference type="PANTHER" id="PTHR35800:SF1">
    <property type="entry name" value="RNA-BINDING PROTEIN KHPB"/>
    <property type="match status" value="1"/>
</dbReference>
<comment type="function">
    <text evidence="6">A probable RNA chaperone. Forms a complex with KhpA which binds to cellular RNA and controls its expression. Plays a role in peptidoglycan (PG) homeostasis and cell length regulation.</text>
</comment>
<evidence type="ECO:0000256" key="4">
    <source>
        <dbReference type="ARBA" id="ARBA00023186"/>
    </source>
</evidence>
<dbReference type="GO" id="GO:0009252">
    <property type="term" value="P:peptidoglycan biosynthetic process"/>
    <property type="evidence" value="ECO:0007669"/>
    <property type="project" value="UniProtKB-UniRule"/>
</dbReference>
<dbReference type="SMART" id="SM01245">
    <property type="entry name" value="Jag_N"/>
    <property type="match status" value="1"/>
</dbReference>
<protein>
    <recommendedName>
        <fullName evidence="6">RNA-binding protein KhpB</fullName>
    </recommendedName>
    <alternativeName>
        <fullName evidence="6">RNA-binding protein EloR</fullName>
    </alternativeName>
</protein>
<keyword evidence="3 6" id="KW-0133">Cell shape</keyword>
<dbReference type="InterPro" id="IPR038247">
    <property type="entry name" value="Jag_N_dom_sf"/>
</dbReference>
<dbReference type="InterPro" id="IPR032782">
    <property type="entry name" value="KhpB_N"/>
</dbReference>
<comment type="domain">
    <text evidence="6">Has an N-terminal Jag-N domain and 2 RNA-binding domains (KH and R3H).</text>
</comment>
<dbReference type="GO" id="GO:0008360">
    <property type="term" value="P:regulation of cell shape"/>
    <property type="evidence" value="ECO:0007669"/>
    <property type="project" value="UniProtKB-KW"/>
</dbReference>
<dbReference type="Gene3D" id="3.30.30.80">
    <property type="entry name" value="probable RNA-binding protein from clostridium symbiosum atcc 14940"/>
    <property type="match status" value="1"/>
</dbReference>
<comment type="similarity">
    <text evidence="6">Belongs to the KhpB RNA-binding protein family.</text>
</comment>
<feature type="region of interest" description="Jag_N domain" evidence="6">
    <location>
        <begin position="5"/>
        <end position="55"/>
    </location>
</feature>
<sequence>MREVTASGQTVEEAIQSALEQLGVEENQVDVEVIDEGKRGMFGIFGSKRAYVKVTVAKDPVEETAQFIKEVTSNMNLSVKVDTEIKGNHVTYTMHHENIAKLIGKRGQTLNALQYLVHLVINKQNDTYYTVTLDAEGYRARRKETLESLALKMGDKAQKTKKKVVLEPMPAFERKIIHSVLQDKQVSTYSDGVEPHRHIVIKP</sequence>
<name>A0A0A1MBB2_9BACI</name>
<dbReference type="Pfam" id="PF13083">
    <property type="entry name" value="KH_KhpA-B"/>
    <property type="match status" value="1"/>
</dbReference>
<dbReference type="PROSITE" id="PS51061">
    <property type="entry name" value="R3H"/>
    <property type="match status" value="1"/>
</dbReference>
<dbReference type="HAMAP" id="MF_00867">
    <property type="entry name" value="KhpB"/>
    <property type="match status" value="1"/>
</dbReference>
<dbReference type="Pfam" id="PF14804">
    <property type="entry name" value="Jag_N"/>
    <property type="match status" value="1"/>
</dbReference>
<keyword evidence="9" id="KW-1185">Reference proteome</keyword>
<keyword evidence="2 6" id="KW-0694">RNA-binding</keyword>
<dbReference type="AlphaFoldDB" id="A0A0A1MBB2"/>
<keyword evidence="1 6" id="KW-0963">Cytoplasm</keyword>
<dbReference type="RefSeq" id="WP_042528657.1">
    <property type="nucleotide sequence ID" value="NZ_CAXOIH010000022.1"/>
</dbReference>
<evidence type="ECO:0000313" key="8">
    <source>
        <dbReference type="EMBL" id="CEI80298.1"/>
    </source>
</evidence>
<evidence type="ECO:0000256" key="6">
    <source>
        <dbReference type="HAMAP-Rule" id="MF_00867"/>
    </source>
</evidence>
<keyword evidence="4 6" id="KW-0143">Chaperone</keyword>
<dbReference type="GO" id="GO:0071555">
    <property type="term" value="P:cell wall organization"/>
    <property type="evidence" value="ECO:0007669"/>
    <property type="project" value="UniProtKB-KW"/>
</dbReference>
<evidence type="ECO:0000259" key="7">
    <source>
        <dbReference type="PROSITE" id="PS51061"/>
    </source>
</evidence>
<evidence type="ECO:0000256" key="1">
    <source>
        <dbReference type="ARBA" id="ARBA00022490"/>
    </source>
</evidence>
<dbReference type="InterPro" id="IPR015946">
    <property type="entry name" value="KH_dom-like_a/b"/>
</dbReference>
<organism evidence="8 9">
    <name type="scientific">Oceanobacillus oncorhynchi</name>
    <dbReference type="NCBI Taxonomy" id="545501"/>
    <lineage>
        <taxon>Bacteria</taxon>
        <taxon>Bacillati</taxon>
        <taxon>Bacillota</taxon>
        <taxon>Bacilli</taxon>
        <taxon>Bacillales</taxon>
        <taxon>Bacillaceae</taxon>
        <taxon>Oceanobacillus</taxon>
    </lineage>
</organism>
<gene>
    <name evidence="6" type="primary">khpB</name>
    <name evidence="6" type="synonym">eloR</name>
    <name evidence="8" type="ORF">BN997_00101</name>
</gene>
<dbReference type="InterPro" id="IPR039247">
    <property type="entry name" value="KhpB"/>
</dbReference>
<accession>A0A0A1MBB2</accession>
<comment type="subcellular location">
    <subcellularLocation>
        <location evidence="6">Cytoplasm</location>
    </subcellularLocation>
</comment>
<dbReference type="CDD" id="cd02644">
    <property type="entry name" value="R3H_jag"/>
    <property type="match status" value="1"/>
</dbReference>
<dbReference type="PANTHER" id="PTHR35800">
    <property type="entry name" value="PROTEIN JAG"/>
    <property type="match status" value="1"/>
</dbReference>
<dbReference type="CDD" id="cd02414">
    <property type="entry name" value="KH-II_Jag"/>
    <property type="match status" value="1"/>
</dbReference>
<dbReference type="Gene3D" id="3.30.300.20">
    <property type="match status" value="1"/>
</dbReference>
<dbReference type="NCBIfam" id="NF041568">
    <property type="entry name" value="Jag_EloR"/>
    <property type="match status" value="1"/>
</dbReference>
<evidence type="ECO:0000256" key="2">
    <source>
        <dbReference type="ARBA" id="ARBA00022884"/>
    </source>
</evidence>
<feature type="domain" description="R3H" evidence="7">
    <location>
        <begin position="140"/>
        <end position="203"/>
    </location>
</feature>
<dbReference type="OrthoDB" id="9794483at2"/>
<reference evidence="8 9" key="1">
    <citation type="submission" date="2014-11" db="EMBL/GenBank/DDBJ databases">
        <authorList>
            <person name="Urmite Genomes Urmite Genomes"/>
        </authorList>
    </citation>
    <scope>NUCLEOTIDE SEQUENCE [LARGE SCALE GENOMIC DNA]</scope>
    <source>
        <strain evidence="8 9">Oc5</strain>
    </source>
</reference>
<dbReference type="GO" id="GO:0005737">
    <property type="term" value="C:cytoplasm"/>
    <property type="evidence" value="ECO:0007669"/>
    <property type="project" value="UniProtKB-SubCell"/>
</dbReference>